<evidence type="ECO:0000313" key="2">
    <source>
        <dbReference type="EMBL" id="GAN99704.1"/>
    </source>
</evidence>
<name>A0A0D6Q8F0_KOMXY</name>
<evidence type="ECO:0000256" key="1">
    <source>
        <dbReference type="SAM" id="Phobius"/>
    </source>
</evidence>
<dbReference type="GeneID" id="79188256"/>
<protein>
    <recommendedName>
        <fullName evidence="4">DUF2474 domain-containing protein</fullName>
    </recommendedName>
</protein>
<sequence length="49" mass="5326">MAITEIVRGNGDDAPPRTGVRIAWFVAIWSLSTCVFFGAASLLHLIVPR</sequence>
<comment type="caution">
    <text evidence="2">The sequence shown here is derived from an EMBL/GenBank/DDBJ whole genome shotgun (WGS) entry which is preliminary data.</text>
</comment>
<gene>
    <name evidence="2" type="ORF">Gxy13693_031_023</name>
</gene>
<dbReference type="EMBL" id="BANJ01000031">
    <property type="protein sequence ID" value="GAN99704.1"/>
    <property type="molecule type" value="Genomic_DNA"/>
</dbReference>
<keyword evidence="1" id="KW-1133">Transmembrane helix</keyword>
<dbReference type="Proteomes" id="UP000032683">
    <property type="component" value="Unassembled WGS sequence"/>
</dbReference>
<keyword evidence="1" id="KW-0472">Membrane</keyword>
<dbReference type="AlphaFoldDB" id="A0A0D6Q8F0"/>
<reference evidence="2 3" key="1">
    <citation type="submission" date="2012-11" db="EMBL/GenBank/DDBJ databases">
        <title>Whole genome sequence of Gluconacetobacter xylinus NBRC 13693.</title>
        <authorList>
            <person name="Azuma Y."/>
            <person name="Higashiura N."/>
            <person name="Hirakawa H."/>
            <person name="Matsushita K."/>
        </authorList>
    </citation>
    <scope>NUCLEOTIDE SEQUENCE [LARGE SCALE GENOMIC DNA]</scope>
    <source>
        <strain evidence="2 3">NBRC 13693</strain>
    </source>
</reference>
<accession>A0A0D6Q8F0</accession>
<dbReference type="RefSeq" id="WP_010515375.1">
    <property type="nucleotide sequence ID" value="NZ_BANJ01000031.1"/>
</dbReference>
<evidence type="ECO:0000313" key="3">
    <source>
        <dbReference type="Proteomes" id="UP000032683"/>
    </source>
</evidence>
<keyword evidence="1" id="KW-0812">Transmembrane</keyword>
<feature type="transmembrane region" description="Helical" evidence="1">
    <location>
        <begin position="22"/>
        <end position="47"/>
    </location>
</feature>
<proteinExistence type="predicted"/>
<organism evidence="2 3">
    <name type="scientific">Komagataeibacter xylinus NBRC 13693</name>
    <dbReference type="NCBI Taxonomy" id="1234668"/>
    <lineage>
        <taxon>Bacteria</taxon>
        <taxon>Pseudomonadati</taxon>
        <taxon>Pseudomonadota</taxon>
        <taxon>Alphaproteobacteria</taxon>
        <taxon>Acetobacterales</taxon>
        <taxon>Acetobacteraceae</taxon>
        <taxon>Komagataeibacter</taxon>
    </lineage>
</organism>
<evidence type="ECO:0008006" key="4">
    <source>
        <dbReference type="Google" id="ProtNLM"/>
    </source>
</evidence>